<dbReference type="GO" id="GO:0016987">
    <property type="term" value="F:sigma factor activity"/>
    <property type="evidence" value="ECO:0007669"/>
    <property type="project" value="UniProtKB-KW"/>
</dbReference>
<sequence length="167" mass="19795">MDAVTFKEKYIPYHQKLYRVAYRLLEDACDAEDVVQEAYIKLWNKRDELIDVTNSEAYCVILLRNLCLDFLRAKKKHLFQSTEDTVISDSMVLADEIETSDEIKHIETIIDLLPEQQRKIIKLRHFDDYSNEEIEEIMGLTSVNVRVLMSRARKKIKELFNSYNYGH</sequence>
<keyword evidence="4" id="KW-0238">DNA-binding</keyword>
<dbReference type="PANTHER" id="PTHR43133:SF8">
    <property type="entry name" value="RNA POLYMERASE SIGMA FACTOR HI_1459-RELATED"/>
    <property type="match status" value="1"/>
</dbReference>
<dbReference type="InterPro" id="IPR013249">
    <property type="entry name" value="RNA_pol_sigma70_r4_t2"/>
</dbReference>
<evidence type="ECO:0000256" key="5">
    <source>
        <dbReference type="ARBA" id="ARBA00023163"/>
    </source>
</evidence>
<protein>
    <submittedName>
        <fullName evidence="8">RNA polymerase sigma-70 factor (ECF subfamily)</fullName>
    </submittedName>
</protein>
<dbReference type="Proteomes" id="UP000247973">
    <property type="component" value="Unassembled WGS sequence"/>
</dbReference>
<dbReference type="Gene3D" id="1.10.1740.10">
    <property type="match status" value="1"/>
</dbReference>
<comment type="caution">
    <text evidence="8">The sequence shown here is derived from an EMBL/GenBank/DDBJ whole genome shotgun (WGS) entry which is preliminary data.</text>
</comment>
<feature type="domain" description="RNA polymerase sigma factor 70 region 4 type 2" evidence="7">
    <location>
        <begin position="106"/>
        <end position="156"/>
    </location>
</feature>
<evidence type="ECO:0000259" key="6">
    <source>
        <dbReference type="Pfam" id="PF04542"/>
    </source>
</evidence>
<feature type="domain" description="RNA polymerase sigma-70 region 2" evidence="6">
    <location>
        <begin position="13"/>
        <end position="76"/>
    </location>
</feature>
<dbReference type="GO" id="GO:0006352">
    <property type="term" value="P:DNA-templated transcription initiation"/>
    <property type="evidence" value="ECO:0007669"/>
    <property type="project" value="InterPro"/>
</dbReference>
<evidence type="ECO:0000256" key="1">
    <source>
        <dbReference type="ARBA" id="ARBA00010641"/>
    </source>
</evidence>
<evidence type="ECO:0000256" key="2">
    <source>
        <dbReference type="ARBA" id="ARBA00023015"/>
    </source>
</evidence>
<dbReference type="EMBL" id="QICL01000027">
    <property type="protein sequence ID" value="PXV61041.1"/>
    <property type="molecule type" value="Genomic_DNA"/>
</dbReference>
<dbReference type="InterPro" id="IPR007627">
    <property type="entry name" value="RNA_pol_sigma70_r2"/>
</dbReference>
<name>A0A2V3PJR5_9BACT</name>
<dbReference type="GO" id="GO:0003677">
    <property type="term" value="F:DNA binding"/>
    <property type="evidence" value="ECO:0007669"/>
    <property type="project" value="UniProtKB-KW"/>
</dbReference>
<dbReference type="NCBIfam" id="TIGR02937">
    <property type="entry name" value="sigma70-ECF"/>
    <property type="match status" value="1"/>
</dbReference>
<dbReference type="InterPro" id="IPR013324">
    <property type="entry name" value="RNA_pol_sigma_r3/r4-like"/>
</dbReference>
<evidence type="ECO:0000256" key="4">
    <source>
        <dbReference type="ARBA" id="ARBA00023125"/>
    </source>
</evidence>
<keyword evidence="3" id="KW-0731">Sigma factor</keyword>
<evidence type="ECO:0000313" key="9">
    <source>
        <dbReference type="Proteomes" id="UP000247973"/>
    </source>
</evidence>
<comment type="similarity">
    <text evidence="1">Belongs to the sigma-70 factor family. ECF subfamily.</text>
</comment>
<dbReference type="Pfam" id="PF04542">
    <property type="entry name" value="Sigma70_r2"/>
    <property type="match status" value="1"/>
</dbReference>
<accession>A0A2V3PJR5</accession>
<keyword evidence="2" id="KW-0805">Transcription regulation</keyword>
<dbReference type="CDD" id="cd06171">
    <property type="entry name" value="Sigma70_r4"/>
    <property type="match status" value="1"/>
</dbReference>
<evidence type="ECO:0000313" key="8">
    <source>
        <dbReference type="EMBL" id="PXV61041.1"/>
    </source>
</evidence>
<dbReference type="OrthoDB" id="670026at2"/>
<dbReference type="SUPFAM" id="SSF88659">
    <property type="entry name" value="Sigma3 and sigma4 domains of RNA polymerase sigma factors"/>
    <property type="match status" value="1"/>
</dbReference>
<dbReference type="AlphaFoldDB" id="A0A2V3PJR5"/>
<dbReference type="InterPro" id="IPR039425">
    <property type="entry name" value="RNA_pol_sigma-70-like"/>
</dbReference>
<keyword evidence="9" id="KW-1185">Reference proteome</keyword>
<reference evidence="8 9" key="1">
    <citation type="submission" date="2018-03" db="EMBL/GenBank/DDBJ databases">
        <title>Genomic Encyclopedia of Archaeal and Bacterial Type Strains, Phase II (KMG-II): from individual species to whole genera.</title>
        <authorList>
            <person name="Goeker M."/>
        </authorList>
    </citation>
    <scope>NUCLEOTIDE SEQUENCE [LARGE SCALE GENOMIC DNA]</scope>
    <source>
        <strain evidence="8 9">DSM 100214</strain>
    </source>
</reference>
<dbReference type="InterPro" id="IPR036388">
    <property type="entry name" value="WH-like_DNA-bd_sf"/>
</dbReference>
<gene>
    <name evidence="8" type="ORF">CLV62_12740</name>
</gene>
<dbReference type="InterPro" id="IPR014284">
    <property type="entry name" value="RNA_pol_sigma-70_dom"/>
</dbReference>
<dbReference type="SUPFAM" id="SSF88946">
    <property type="entry name" value="Sigma2 domain of RNA polymerase sigma factors"/>
    <property type="match status" value="1"/>
</dbReference>
<dbReference type="Pfam" id="PF08281">
    <property type="entry name" value="Sigma70_r4_2"/>
    <property type="match status" value="1"/>
</dbReference>
<dbReference type="Gene3D" id="1.10.10.10">
    <property type="entry name" value="Winged helix-like DNA-binding domain superfamily/Winged helix DNA-binding domain"/>
    <property type="match status" value="1"/>
</dbReference>
<dbReference type="InterPro" id="IPR013325">
    <property type="entry name" value="RNA_pol_sigma_r2"/>
</dbReference>
<keyword evidence="5" id="KW-0804">Transcription</keyword>
<evidence type="ECO:0000259" key="7">
    <source>
        <dbReference type="Pfam" id="PF08281"/>
    </source>
</evidence>
<dbReference type="RefSeq" id="WP_110311974.1">
    <property type="nucleotide sequence ID" value="NZ_QICL01000027.1"/>
</dbReference>
<organism evidence="8 9">
    <name type="scientific">Dysgonomonas alginatilytica</name>
    <dbReference type="NCBI Taxonomy" id="1605892"/>
    <lineage>
        <taxon>Bacteria</taxon>
        <taxon>Pseudomonadati</taxon>
        <taxon>Bacteroidota</taxon>
        <taxon>Bacteroidia</taxon>
        <taxon>Bacteroidales</taxon>
        <taxon>Dysgonomonadaceae</taxon>
        <taxon>Dysgonomonas</taxon>
    </lineage>
</organism>
<evidence type="ECO:0000256" key="3">
    <source>
        <dbReference type="ARBA" id="ARBA00023082"/>
    </source>
</evidence>
<dbReference type="PANTHER" id="PTHR43133">
    <property type="entry name" value="RNA POLYMERASE ECF-TYPE SIGMA FACTO"/>
    <property type="match status" value="1"/>
</dbReference>
<proteinExistence type="inferred from homology"/>